<feature type="domain" description="FPG-type" evidence="14">
    <location>
        <begin position="281"/>
        <end position="315"/>
    </location>
</feature>
<protein>
    <submittedName>
        <fullName evidence="16">Formamidopyrimidine-DNA glycosylase</fullName>
    </submittedName>
</protein>
<reference evidence="16 17" key="1">
    <citation type="journal article" date="2014" name="Int. J. Syst. Evol. Microbiol.">
        <title>Complete genome sequence of Corynebacterium casei LMG S-19264T (=DSM 44701T), isolated from a smear-ripened cheese.</title>
        <authorList>
            <consortium name="US DOE Joint Genome Institute (JGI-PGF)"/>
            <person name="Walter F."/>
            <person name="Albersmeier A."/>
            <person name="Kalinowski J."/>
            <person name="Ruckert C."/>
        </authorList>
    </citation>
    <scope>NUCLEOTIDE SEQUENCE [LARGE SCALE GENOMIC DNA]</scope>
    <source>
        <strain evidence="16 17">CGMCC 1.12976</strain>
    </source>
</reference>
<evidence type="ECO:0000256" key="6">
    <source>
        <dbReference type="ARBA" id="ARBA00022801"/>
    </source>
</evidence>
<dbReference type="Pfam" id="PF06831">
    <property type="entry name" value="H2TH"/>
    <property type="match status" value="1"/>
</dbReference>
<dbReference type="GO" id="GO:0016829">
    <property type="term" value="F:lyase activity"/>
    <property type="evidence" value="ECO:0007669"/>
    <property type="project" value="UniProtKB-KW"/>
</dbReference>
<dbReference type="GO" id="GO:0003906">
    <property type="term" value="F:DNA-(apurinic or apyrimidinic site) endonuclease activity"/>
    <property type="evidence" value="ECO:0007669"/>
    <property type="project" value="InterPro"/>
</dbReference>
<gene>
    <name evidence="16" type="ORF">GCM10011399_08990</name>
</gene>
<dbReference type="GO" id="GO:0034039">
    <property type="term" value="F:8-oxo-7,8-dihydroguanine DNA N-glycosylase activity"/>
    <property type="evidence" value="ECO:0007669"/>
    <property type="project" value="TreeGrafter"/>
</dbReference>
<keyword evidence="7" id="KW-0862">Zinc</keyword>
<evidence type="ECO:0000313" key="17">
    <source>
        <dbReference type="Proteomes" id="UP000598775"/>
    </source>
</evidence>
<evidence type="ECO:0000256" key="2">
    <source>
        <dbReference type="ARBA" id="ARBA00009409"/>
    </source>
</evidence>
<feature type="domain" description="Formamidopyrimidine-DNA glycosylase catalytic" evidence="15">
    <location>
        <begin position="2"/>
        <end position="96"/>
    </location>
</feature>
<dbReference type="EMBL" id="BMGP01000002">
    <property type="protein sequence ID" value="GGF17468.1"/>
    <property type="molecule type" value="Genomic_DNA"/>
</dbReference>
<dbReference type="PROSITE" id="PS51066">
    <property type="entry name" value="ZF_FPG_2"/>
    <property type="match status" value="1"/>
</dbReference>
<dbReference type="SMART" id="SM00898">
    <property type="entry name" value="Fapy_DNA_glyco"/>
    <property type="match status" value="1"/>
</dbReference>
<dbReference type="GO" id="GO:0008270">
    <property type="term" value="F:zinc ion binding"/>
    <property type="evidence" value="ECO:0007669"/>
    <property type="project" value="UniProtKB-KW"/>
</dbReference>
<comment type="similarity">
    <text evidence="2">Belongs to the FPG family.</text>
</comment>
<dbReference type="Gene3D" id="3.20.190.10">
    <property type="entry name" value="MutM-like, N-terminal"/>
    <property type="match status" value="1"/>
</dbReference>
<comment type="caution">
    <text evidence="16">The sequence shown here is derived from an EMBL/GenBank/DDBJ whole genome shotgun (WGS) entry which is preliminary data.</text>
</comment>
<dbReference type="Gene3D" id="1.10.8.50">
    <property type="match status" value="1"/>
</dbReference>
<keyword evidence="8" id="KW-0238">DNA-binding</keyword>
<evidence type="ECO:0000256" key="3">
    <source>
        <dbReference type="ARBA" id="ARBA00022723"/>
    </source>
</evidence>
<evidence type="ECO:0000256" key="1">
    <source>
        <dbReference type="ARBA" id="ARBA00001668"/>
    </source>
</evidence>
<evidence type="ECO:0000259" key="15">
    <source>
        <dbReference type="PROSITE" id="PS51068"/>
    </source>
</evidence>
<dbReference type="Proteomes" id="UP000598775">
    <property type="component" value="Unassembled WGS sequence"/>
</dbReference>
<evidence type="ECO:0000256" key="7">
    <source>
        <dbReference type="ARBA" id="ARBA00022833"/>
    </source>
</evidence>
<comment type="catalytic activity">
    <reaction evidence="1">
        <text>Hydrolysis of DNA containing ring-opened 7-methylguanine residues, releasing 2,6-diamino-4-hydroxy-5-(N-methyl)formamidopyrimidine.</text>
        <dbReference type="EC" id="3.2.2.23"/>
    </reaction>
</comment>
<keyword evidence="3" id="KW-0479">Metal-binding</keyword>
<dbReference type="PROSITE" id="PS51068">
    <property type="entry name" value="FPG_CAT"/>
    <property type="match status" value="1"/>
</dbReference>
<keyword evidence="12" id="KW-0326">Glycosidase</keyword>
<dbReference type="SMART" id="SM01232">
    <property type="entry name" value="H2TH"/>
    <property type="match status" value="1"/>
</dbReference>
<dbReference type="GO" id="GO:0006284">
    <property type="term" value="P:base-excision repair"/>
    <property type="evidence" value="ECO:0007669"/>
    <property type="project" value="InterPro"/>
</dbReference>
<dbReference type="InterPro" id="IPR010979">
    <property type="entry name" value="Ribosomal_uS13-like_H2TH"/>
</dbReference>
<keyword evidence="4" id="KW-0227">DNA damage</keyword>
<dbReference type="PANTHER" id="PTHR22993">
    <property type="entry name" value="FORMAMIDOPYRIMIDINE-DNA GLYCOSYLASE"/>
    <property type="match status" value="1"/>
</dbReference>
<name>A0A917B3N4_9MICO</name>
<dbReference type="GO" id="GO:0003684">
    <property type="term" value="F:damaged DNA binding"/>
    <property type="evidence" value="ECO:0007669"/>
    <property type="project" value="InterPro"/>
</dbReference>
<evidence type="ECO:0000256" key="12">
    <source>
        <dbReference type="ARBA" id="ARBA00023295"/>
    </source>
</evidence>
<sequence>MPELPEVTALVADLGARMIGRTLDRVDVVSFAALKTFDPPVSAFSGRVISAVSRHGKFLDFTFDAPKDAGDAGETGDELHLVMHLARAGWIRWREGPPPAPSGRPGKGPLAARVVLTGDPKSGDGDATAEAIAAGADNSGSMSSVAVAGAGLDITEAGTKKSLAIYVVRDANEVPGVARLGPDPLSDGFTLEVFSGILHTAGRSQIKGVLRNQSVIAGIGNAYSDEILHAAHMSPFKPASMSEDETALLFDAMQATLREAIERSDGLAASDLKREKKLGLQVHGRTGEACPVCGDTVRQVTYADSSLQYCPTCQTGGKPLADRVLSRLLK</sequence>
<dbReference type="SUPFAM" id="SSF46946">
    <property type="entry name" value="S13-like H2TH domain"/>
    <property type="match status" value="1"/>
</dbReference>
<evidence type="ECO:0000256" key="5">
    <source>
        <dbReference type="ARBA" id="ARBA00022771"/>
    </source>
</evidence>
<keyword evidence="17" id="KW-1185">Reference proteome</keyword>
<keyword evidence="9" id="KW-0234">DNA repair</keyword>
<evidence type="ECO:0000256" key="4">
    <source>
        <dbReference type="ARBA" id="ARBA00022763"/>
    </source>
</evidence>
<dbReference type="InterPro" id="IPR012319">
    <property type="entry name" value="FPG_cat"/>
</dbReference>
<evidence type="ECO:0000256" key="11">
    <source>
        <dbReference type="ARBA" id="ARBA00023268"/>
    </source>
</evidence>
<keyword evidence="11" id="KW-0511">Multifunctional enzyme</keyword>
<proteinExistence type="inferred from homology"/>
<evidence type="ECO:0000256" key="10">
    <source>
        <dbReference type="ARBA" id="ARBA00023239"/>
    </source>
</evidence>
<organism evidence="16 17">
    <name type="scientific">Subtercola lobariae</name>
    <dbReference type="NCBI Taxonomy" id="1588641"/>
    <lineage>
        <taxon>Bacteria</taxon>
        <taxon>Bacillati</taxon>
        <taxon>Actinomycetota</taxon>
        <taxon>Actinomycetes</taxon>
        <taxon>Micrococcales</taxon>
        <taxon>Microbacteriaceae</taxon>
        <taxon>Subtercola</taxon>
    </lineage>
</organism>
<dbReference type="SUPFAM" id="SSF57716">
    <property type="entry name" value="Glucocorticoid receptor-like (DNA-binding domain)"/>
    <property type="match status" value="1"/>
</dbReference>
<dbReference type="InterPro" id="IPR015886">
    <property type="entry name" value="H2TH_FPG"/>
</dbReference>
<evidence type="ECO:0000256" key="8">
    <source>
        <dbReference type="ARBA" id="ARBA00023125"/>
    </source>
</evidence>
<keyword evidence="10" id="KW-0456">Lyase</keyword>
<dbReference type="AlphaFoldDB" id="A0A917B3N4"/>
<dbReference type="PANTHER" id="PTHR22993:SF9">
    <property type="entry name" value="FORMAMIDOPYRIMIDINE-DNA GLYCOSYLASE"/>
    <property type="match status" value="1"/>
</dbReference>
<keyword evidence="6" id="KW-0378">Hydrolase</keyword>
<dbReference type="CDD" id="cd08973">
    <property type="entry name" value="BaFpgNei_N_1"/>
    <property type="match status" value="1"/>
</dbReference>
<evidence type="ECO:0000313" key="16">
    <source>
        <dbReference type="EMBL" id="GGF17468.1"/>
    </source>
</evidence>
<dbReference type="RefSeq" id="WP_188674495.1">
    <property type="nucleotide sequence ID" value="NZ_BMGP01000002.1"/>
</dbReference>
<evidence type="ECO:0000259" key="14">
    <source>
        <dbReference type="PROSITE" id="PS51066"/>
    </source>
</evidence>
<accession>A0A917B3N4</accession>
<evidence type="ECO:0000256" key="9">
    <source>
        <dbReference type="ARBA" id="ARBA00023204"/>
    </source>
</evidence>
<dbReference type="InterPro" id="IPR035937">
    <property type="entry name" value="FPG_N"/>
</dbReference>
<evidence type="ECO:0000256" key="13">
    <source>
        <dbReference type="PROSITE-ProRule" id="PRU00391"/>
    </source>
</evidence>
<dbReference type="InterPro" id="IPR000214">
    <property type="entry name" value="Znf_DNA_glyclase/AP_lyase"/>
</dbReference>
<dbReference type="Pfam" id="PF01149">
    <property type="entry name" value="Fapy_DNA_glyco"/>
    <property type="match status" value="1"/>
</dbReference>
<dbReference type="SUPFAM" id="SSF81624">
    <property type="entry name" value="N-terminal domain of MutM-like DNA repair proteins"/>
    <property type="match status" value="1"/>
</dbReference>
<keyword evidence="5 13" id="KW-0863">Zinc-finger</keyword>